<dbReference type="EMBL" id="JAKUCV010003091">
    <property type="protein sequence ID" value="KAJ4840219.1"/>
    <property type="molecule type" value="Genomic_DNA"/>
</dbReference>
<gene>
    <name evidence="2" type="ORF">Tsubulata_007500</name>
</gene>
<reference evidence="2" key="1">
    <citation type="submission" date="2022-02" db="EMBL/GenBank/DDBJ databases">
        <authorList>
            <person name="Henning P.M."/>
            <person name="McCubbin A.G."/>
            <person name="Shore J.S."/>
        </authorList>
    </citation>
    <scope>NUCLEOTIDE SEQUENCE</scope>
    <source>
        <strain evidence="2">F60SS</strain>
        <tissue evidence="2">Leaves</tissue>
    </source>
</reference>
<accession>A0A9Q0G0N5</accession>
<name>A0A9Q0G0N5_9ROSI</name>
<evidence type="ECO:0000313" key="2">
    <source>
        <dbReference type="EMBL" id="KAJ4840219.1"/>
    </source>
</evidence>
<dbReference type="Pfam" id="PF03959">
    <property type="entry name" value="FSH1"/>
    <property type="match status" value="1"/>
</dbReference>
<dbReference type="FunFam" id="3.40.50.1820:FF:000133">
    <property type="entry name" value="esterase AGAP003155"/>
    <property type="match status" value="1"/>
</dbReference>
<dbReference type="Gene3D" id="3.40.50.1820">
    <property type="entry name" value="alpha/beta hydrolase"/>
    <property type="match status" value="1"/>
</dbReference>
<feature type="domain" description="Serine hydrolase" evidence="1">
    <location>
        <begin position="49"/>
        <end position="247"/>
    </location>
</feature>
<evidence type="ECO:0000259" key="1">
    <source>
        <dbReference type="Pfam" id="PF03959"/>
    </source>
</evidence>
<proteinExistence type="predicted"/>
<dbReference type="InterPro" id="IPR029058">
    <property type="entry name" value="AB_hydrolase_fold"/>
</dbReference>
<dbReference type="AlphaFoldDB" id="A0A9Q0G0N5"/>
<dbReference type="Proteomes" id="UP001141552">
    <property type="component" value="Unassembled WGS sequence"/>
</dbReference>
<dbReference type="PANTHER" id="PTHR22778">
    <property type="entry name" value="OVARIAN CANCER GENE-2 PROTEIN-RELATED"/>
    <property type="match status" value="1"/>
</dbReference>
<protein>
    <recommendedName>
        <fullName evidence="1">Serine hydrolase domain-containing protein</fullName>
    </recommendedName>
</protein>
<keyword evidence="3" id="KW-1185">Reference proteome</keyword>
<comment type="caution">
    <text evidence="2">The sequence shown here is derived from an EMBL/GenBank/DDBJ whole genome shotgun (WGS) entry which is preliminary data.</text>
</comment>
<reference evidence="2" key="2">
    <citation type="journal article" date="2023" name="Plants (Basel)">
        <title>Annotation of the Turnera subulata (Passifloraceae) Draft Genome Reveals the S-Locus Evolved after the Divergence of Turneroideae from Passifloroideae in a Stepwise Manner.</title>
        <authorList>
            <person name="Henning P.M."/>
            <person name="Roalson E.H."/>
            <person name="Mir W."/>
            <person name="McCubbin A.G."/>
            <person name="Shore J.S."/>
        </authorList>
    </citation>
    <scope>NUCLEOTIDE SEQUENCE</scope>
    <source>
        <strain evidence="2">F60SS</strain>
    </source>
</reference>
<dbReference type="SUPFAM" id="SSF53474">
    <property type="entry name" value="alpha/beta-Hydrolases"/>
    <property type="match status" value="1"/>
</dbReference>
<sequence length="266" mass="29537">MRARLRIPSLPSSSRPTCLPTKILSAAEEAAKPDKKPVKLSMENQTQKKKPRILCLHGFRTSGAILRKMIGRWPETVLEKLDLDFLDAPFPAQGKSNVEGIFDPPYYEWYNSNQDFTEYKNFEESMAYIEEYMITHGPFDGLFGFSQGAMISAAVPGMQAQGTAFTKVPGIKFLMLISGMKFAGYKFGHPKLAANAFSSVINCPSLHIIGETDFTKEGGIALLESFVNPVVIHHSKGHIIPRLDEKSMETMVAFIDKVQKMVAEGA</sequence>
<dbReference type="OrthoDB" id="414698at2759"/>
<evidence type="ECO:0000313" key="3">
    <source>
        <dbReference type="Proteomes" id="UP001141552"/>
    </source>
</evidence>
<dbReference type="InterPro" id="IPR005645">
    <property type="entry name" value="FSH-like_dom"/>
</dbReference>
<organism evidence="2 3">
    <name type="scientific">Turnera subulata</name>
    <dbReference type="NCBI Taxonomy" id="218843"/>
    <lineage>
        <taxon>Eukaryota</taxon>
        <taxon>Viridiplantae</taxon>
        <taxon>Streptophyta</taxon>
        <taxon>Embryophyta</taxon>
        <taxon>Tracheophyta</taxon>
        <taxon>Spermatophyta</taxon>
        <taxon>Magnoliopsida</taxon>
        <taxon>eudicotyledons</taxon>
        <taxon>Gunneridae</taxon>
        <taxon>Pentapetalae</taxon>
        <taxon>rosids</taxon>
        <taxon>fabids</taxon>
        <taxon>Malpighiales</taxon>
        <taxon>Passifloraceae</taxon>
        <taxon>Turnera</taxon>
    </lineage>
</organism>
<dbReference type="PANTHER" id="PTHR22778:SF52">
    <property type="entry name" value="SERINE HYDROLASE FSH DOMAIN-CONTAINING PROTEIN"/>
    <property type="match status" value="1"/>
</dbReference>